<dbReference type="SUPFAM" id="SSF51735">
    <property type="entry name" value="NAD(P)-binding Rossmann-fold domains"/>
    <property type="match status" value="1"/>
</dbReference>
<dbReference type="Gene3D" id="3.40.50.720">
    <property type="entry name" value="NAD(P)-binding Rossmann-like Domain"/>
    <property type="match status" value="1"/>
</dbReference>
<dbReference type="Pfam" id="PF13460">
    <property type="entry name" value="NAD_binding_10"/>
    <property type="match status" value="1"/>
</dbReference>
<proteinExistence type="predicted"/>
<dbReference type="InterPro" id="IPR036291">
    <property type="entry name" value="NAD(P)-bd_dom_sf"/>
</dbReference>
<feature type="domain" description="NAD(P)-binding" evidence="1">
    <location>
        <begin position="7"/>
        <end position="193"/>
    </location>
</feature>
<reference evidence="2 3" key="1">
    <citation type="journal article" date="2007" name="Genome Res.">
        <title>Genome characteristics of facultatively symbiotic Frankia sp. strains reflect host range and host plant biogeography.</title>
        <authorList>
            <person name="Normand P."/>
            <person name="Lapierre P."/>
            <person name="Tisa L.S."/>
            <person name="Gogarten J.P."/>
            <person name="Alloisio N."/>
            <person name="Bagnarol E."/>
            <person name="Bassi C.A."/>
            <person name="Berry A.M."/>
            <person name="Bickhart D.M."/>
            <person name="Choisne N."/>
            <person name="Couloux A."/>
            <person name="Cournoyer B."/>
            <person name="Cruveiller S."/>
            <person name="Daubin V."/>
            <person name="Demange N."/>
            <person name="Francino M.P."/>
            <person name="Goltsman E."/>
            <person name="Huang Y."/>
            <person name="Kopp O.R."/>
            <person name="Labarre L."/>
            <person name="Lapidus A."/>
            <person name="Lavire C."/>
            <person name="Marechal J."/>
            <person name="Martinez M."/>
            <person name="Mastronunzio J.E."/>
            <person name="Mullin B.C."/>
            <person name="Niemann J."/>
            <person name="Pujic P."/>
            <person name="Rawnsley T."/>
            <person name="Rouy Z."/>
            <person name="Schenowitz C."/>
            <person name="Sellstedt A."/>
            <person name="Tavares F."/>
            <person name="Tomkins J.P."/>
            <person name="Vallenet D."/>
            <person name="Valverde C."/>
            <person name="Wall L.G."/>
            <person name="Wang Y."/>
            <person name="Medigue C."/>
            <person name="Benson D.R."/>
        </authorList>
    </citation>
    <scope>NUCLEOTIDE SEQUENCE [LARGE SCALE GENOMIC DNA]</scope>
    <source>
        <strain evidence="3">DSM 45986 / CECT 9034 / ACN14a</strain>
    </source>
</reference>
<dbReference type="EMBL" id="CT573213">
    <property type="protein sequence ID" value="CAJ62918.1"/>
    <property type="molecule type" value="Genomic_DNA"/>
</dbReference>
<dbReference type="OrthoDB" id="4248066at2"/>
<dbReference type="InterPro" id="IPR016040">
    <property type="entry name" value="NAD(P)-bd_dom"/>
</dbReference>
<protein>
    <recommendedName>
        <fullName evidence="1">NAD(P)-binding domain-containing protein</fullName>
    </recommendedName>
</protein>
<gene>
    <name evidence="2" type="ordered locus">FRAAL4276</name>
</gene>
<evidence type="ECO:0000313" key="2">
    <source>
        <dbReference type="EMBL" id="CAJ62918.1"/>
    </source>
</evidence>
<dbReference type="Proteomes" id="UP000000657">
    <property type="component" value="Chromosome"/>
</dbReference>
<keyword evidence="3" id="KW-1185">Reference proteome</keyword>
<dbReference type="PANTHER" id="PTHR15020:SF50">
    <property type="entry name" value="UPF0659 PROTEIN YMR090W"/>
    <property type="match status" value="1"/>
</dbReference>
<accession>Q0RHV5</accession>
<dbReference type="eggNOG" id="COG0702">
    <property type="taxonomic scope" value="Bacteria"/>
</dbReference>
<sequence length="219" mass="22204">MRIVIAGAHGRIARALSRRLRARDATVIGLIRNPDHRGDVRAAGAEPVLADLESIDAAALASHVRGADAVVFAAGAGPGSGAARKDTVDRAAAVLLADAARLAGVRRYLLVSSVGVDGPPPAGTDAVFAAYLRAKAAAEETIRGRDLDWTIVRPGRLTDDEPTGRVHLAAGVDRGEIPREDVAAVLAALLTAPGTAGITAGLVSGETPVAQAVAQLSSA</sequence>
<dbReference type="KEGG" id="fal:FRAAL4276"/>
<name>Q0RHV5_FRAAA</name>
<evidence type="ECO:0000313" key="3">
    <source>
        <dbReference type="Proteomes" id="UP000000657"/>
    </source>
</evidence>
<dbReference type="HOGENOM" id="CLU_025711_1_1_11"/>
<evidence type="ECO:0000259" key="1">
    <source>
        <dbReference type="Pfam" id="PF13460"/>
    </source>
</evidence>
<dbReference type="RefSeq" id="WP_011605402.1">
    <property type="nucleotide sequence ID" value="NC_008278.1"/>
</dbReference>
<dbReference type="PANTHER" id="PTHR15020">
    <property type="entry name" value="FLAVIN REDUCTASE-RELATED"/>
    <property type="match status" value="1"/>
</dbReference>
<organism evidence="2 3">
    <name type="scientific">Frankia alni (strain DSM 45986 / CECT 9034 / ACN14a)</name>
    <dbReference type="NCBI Taxonomy" id="326424"/>
    <lineage>
        <taxon>Bacteria</taxon>
        <taxon>Bacillati</taxon>
        <taxon>Actinomycetota</taxon>
        <taxon>Actinomycetes</taxon>
        <taxon>Frankiales</taxon>
        <taxon>Frankiaceae</taxon>
        <taxon>Frankia</taxon>
    </lineage>
</organism>
<dbReference type="AlphaFoldDB" id="Q0RHV5"/>
<dbReference type="STRING" id="326424.FRAAL4276"/>